<accession>A0ABQ9VGJ2</accession>
<reference evidence="2 3" key="1">
    <citation type="submission" date="2023-05" db="EMBL/GenBank/DDBJ databases">
        <title>B98-5 Cell Line De Novo Hybrid Assembly: An Optical Mapping Approach.</title>
        <authorList>
            <person name="Kananen K."/>
            <person name="Auerbach J.A."/>
            <person name="Kautto E."/>
            <person name="Blachly J.S."/>
        </authorList>
    </citation>
    <scope>NUCLEOTIDE SEQUENCE [LARGE SCALE GENOMIC DNA]</scope>
    <source>
        <strain evidence="2">B95-8</strain>
        <tissue evidence="2">Cell line</tissue>
    </source>
</reference>
<dbReference type="EMBL" id="JASSZA010000006">
    <property type="protein sequence ID" value="KAK2107452.1"/>
    <property type="molecule type" value="Genomic_DNA"/>
</dbReference>
<name>A0ABQ9VGJ2_SAGOE</name>
<comment type="caution">
    <text evidence="2">The sequence shown here is derived from an EMBL/GenBank/DDBJ whole genome shotgun (WGS) entry which is preliminary data.</text>
</comment>
<proteinExistence type="predicted"/>
<sequence>MELGLCFHALKIVPPGVKKKGEPLNGKELAETKEPEQFEDPSAEAQEGGRCLHLVGEGPWCQSLSPIHSYSSLAPG</sequence>
<feature type="region of interest" description="Disordered" evidence="1">
    <location>
        <begin position="18"/>
        <end position="47"/>
    </location>
</feature>
<evidence type="ECO:0000256" key="1">
    <source>
        <dbReference type="SAM" id="MobiDB-lite"/>
    </source>
</evidence>
<keyword evidence="3" id="KW-1185">Reference proteome</keyword>
<dbReference type="Proteomes" id="UP001266305">
    <property type="component" value="Unassembled WGS sequence"/>
</dbReference>
<organism evidence="2 3">
    <name type="scientific">Saguinus oedipus</name>
    <name type="common">Cotton-top tamarin</name>
    <name type="synonym">Oedipomidas oedipus</name>
    <dbReference type="NCBI Taxonomy" id="9490"/>
    <lineage>
        <taxon>Eukaryota</taxon>
        <taxon>Metazoa</taxon>
        <taxon>Chordata</taxon>
        <taxon>Craniata</taxon>
        <taxon>Vertebrata</taxon>
        <taxon>Euteleostomi</taxon>
        <taxon>Mammalia</taxon>
        <taxon>Eutheria</taxon>
        <taxon>Euarchontoglires</taxon>
        <taxon>Primates</taxon>
        <taxon>Haplorrhini</taxon>
        <taxon>Platyrrhini</taxon>
        <taxon>Cebidae</taxon>
        <taxon>Callitrichinae</taxon>
        <taxon>Saguinus</taxon>
    </lineage>
</organism>
<evidence type="ECO:0000313" key="2">
    <source>
        <dbReference type="EMBL" id="KAK2107452.1"/>
    </source>
</evidence>
<protein>
    <submittedName>
        <fullName evidence="2">Uncharacterized protein</fullName>
    </submittedName>
</protein>
<evidence type="ECO:0000313" key="3">
    <source>
        <dbReference type="Proteomes" id="UP001266305"/>
    </source>
</evidence>
<gene>
    <name evidence="2" type="ORF">P7K49_012617</name>
</gene>